<feature type="transmembrane region" description="Helical" evidence="13">
    <location>
        <begin position="252"/>
        <end position="273"/>
    </location>
</feature>
<keyword evidence="6 13" id="KW-0633">Potassium transport</keyword>
<keyword evidence="8 13" id="KW-0769">Symport</keyword>
<evidence type="ECO:0000256" key="7">
    <source>
        <dbReference type="ARBA" id="ARBA00022692"/>
    </source>
</evidence>
<evidence type="ECO:0000256" key="1">
    <source>
        <dbReference type="ARBA" id="ARBA00004141"/>
    </source>
</evidence>
<evidence type="ECO:0000259" key="15">
    <source>
        <dbReference type="Pfam" id="PF22776"/>
    </source>
</evidence>
<evidence type="ECO:0000256" key="13">
    <source>
        <dbReference type="HAMAP-Rule" id="MF_01522"/>
    </source>
</evidence>
<keyword evidence="7 13" id="KW-0812">Transmembrane</keyword>
<dbReference type="Pfam" id="PF02705">
    <property type="entry name" value="K_trans"/>
    <property type="match status" value="1"/>
</dbReference>
<feature type="transmembrane region" description="Helical" evidence="13">
    <location>
        <begin position="107"/>
        <end position="128"/>
    </location>
</feature>
<evidence type="ECO:0000256" key="12">
    <source>
        <dbReference type="ARBA" id="ARBA00023136"/>
    </source>
</evidence>
<feature type="transmembrane region" description="Helical" evidence="13">
    <location>
        <begin position="293"/>
        <end position="317"/>
    </location>
</feature>
<dbReference type="InterPro" id="IPR023051">
    <property type="entry name" value="Kup"/>
</dbReference>
<feature type="transmembrane region" description="Helical" evidence="13">
    <location>
        <begin position="372"/>
        <end position="393"/>
    </location>
</feature>
<evidence type="ECO:0000313" key="17">
    <source>
        <dbReference type="Proteomes" id="UP001274321"/>
    </source>
</evidence>
<comment type="catalytic activity">
    <reaction evidence="13">
        <text>K(+)(in) + H(+)(in) = K(+)(out) + H(+)(out)</text>
        <dbReference type="Rhea" id="RHEA:28490"/>
        <dbReference type="ChEBI" id="CHEBI:15378"/>
        <dbReference type="ChEBI" id="CHEBI:29103"/>
    </reaction>
</comment>
<keyword evidence="5" id="KW-0997">Cell inner membrane</keyword>
<accession>A0ABU4RJX7</accession>
<feature type="transmembrane region" description="Helical" evidence="13">
    <location>
        <begin position="400"/>
        <end position="423"/>
    </location>
</feature>
<name>A0ABU4RJX7_9HYPH</name>
<feature type="transmembrane region" description="Helical" evidence="13">
    <location>
        <begin position="348"/>
        <end position="366"/>
    </location>
</feature>
<dbReference type="HAMAP" id="MF_01522">
    <property type="entry name" value="Kup"/>
    <property type="match status" value="1"/>
</dbReference>
<keyword evidence="11 13" id="KW-0406">Ion transport</keyword>
<keyword evidence="9 13" id="KW-0630">Potassium</keyword>
<evidence type="ECO:0000256" key="9">
    <source>
        <dbReference type="ARBA" id="ARBA00022958"/>
    </source>
</evidence>
<feature type="transmembrane region" description="Helical" evidence="13">
    <location>
        <begin position="174"/>
        <end position="195"/>
    </location>
</feature>
<comment type="similarity">
    <text evidence="2 13">Belongs to the HAK/KUP transporter (TC 2.A.72) family.</text>
</comment>
<sequence>MPTPTSADGHHPGGGAKWMLLLGSLGVVYGDIGTSPLYAMRESLLHAGDNPTDVEILGIVSLLIWALIIVVTLKYVVMMMRADNGGEGGTFSLLALAQSSLKTPSPVVLTLAIVGAALFYGDSILTPAISVLSAVEGLTTASPLPKSWVVPVTLVILTAVYVVQSYGTERVATFFGPIMLVWFAVLTILGVVHIFDAPEILWALSPTYALSFMFGHGIIGFTVLGSVFLAVTGAEALYADMGHFGRDPIRRAWLFCVLPALSLNYLGQGAMALTQPEAIENLFFLTAPEWARLPFVLLATLATVIAAQAVITGAYSLTRQAMMLGLLPRLEVTHTSETQHGQIYMPKINWLMLAGAILLVILFENSSALASAYGIAVVGTMFTTSFLAIVVIARVWKWGWWLAVLVMLPFIVIDTSFLIANLLKLFDGGYVPLLLGVVIAVMMWTWVRGTRILAEKVRKGSVPMVDLLKSLMKTSATRVPGTAIFLTSDPEVAPAAMLHNLKHNKVLHERNIIVTVRTLQRPYASPEERIKLEWMAEDFARLQICYGYMETPNIPKALAKAKSHGLKFDIMSTSFFIGRRSLRASAKEGMPLWQDNLYIGLSKQADDLIEYFRIPAGRVIELGSQVTL</sequence>
<evidence type="ECO:0000259" key="14">
    <source>
        <dbReference type="Pfam" id="PF02705"/>
    </source>
</evidence>
<dbReference type="Proteomes" id="UP001274321">
    <property type="component" value="Unassembled WGS sequence"/>
</dbReference>
<evidence type="ECO:0000256" key="11">
    <source>
        <dbReference type="ARBA" id="ARBA00023065"/>
    </source>
</evidence>
<evidence type="ECO:0000256" key="3">
    <source>
        <dbReference type="ARBA" id="ARBA00022448"/>
    </source>
</evidence>
<comment type="function">
    <text evidence="13">Transport of potassium into the cell. Likely operates as a K(+):H(+) symporter.</text>
</comment>
<evidence type="ECO:0000256" key="2">
    <source>
        <dbReference type="ARBA" id="ARBA00007019"/>
    </source>
</evidence>
<feature type="transmembrane region" description="Helical" evidence="13">
    <location>
        <begin position="207"/>
        <end position="231"/>
    </location>
</feature>
<comment type="subcellular location">
    <subcellularLocation>
        <location evidence="13">Cell membrane</location>
        <topology evidence="13">Multi-pass membrane protein</topology>
    </subcellularLocation>
    <subcellularLocation>
        <location evidence="1">Membrane</location>
        <topology evidence="1">Multi-pass membrane protein</topology>
    </subcellularLocation>
</comment>
<keyword evidence="12 13" id="KW-0472">Membrane</keyword>
<evidence type="ECO:0000313" key="16">
    <source>
        <dbReference type="EMBL" id="MDX6805154.1"/>
    </source>
</evidence>
<feature type="transmembrane region" description="Helical" evidence="13">
    <location>
        <begin position="148"/>
        <end position="167"/>
    </location>
</feature>
<evidence type="ECO:0000256" key="4">
    <source>
        <dbReference type="ARBA" id="ARBA00022475"/>
    </source>
</evidence>
<comment type="caution">
    <text evidence="16">The sequence shown here is derived from an EMBL/GenBank/DDBJ whole genome shotgun (WGS) entry which is preliminary data.</text>
</comment>
<evidence type="ECO:0000256" key="5">
    <source>
        <dbReference type="ARBA" id="ARBA00022519"/>
    </source>
</evidence>
<keyword evidence="4 13" id="KW-1003">Cell membrane</keyword>
<feature type="transmembrane region" description="Helical" evidence="13">
    <location>
        <begin position="56"/>
        <end position="77"/>
    </location>
</feature>
<dbReference type="InterPro" id="IPR053951">
    <property type="entry name" value="K_trans_N"/>
</dbReference>
<proteinExistence type="inferred from homology"/>
<dbReference type="Pfam" id="PF22776">
    <property type="entry name" value="K_trans_C"/>
    <property type="match status" value="1"/>
</dbReference>
<keyword evidence="10 13" id="KW-1133">Transmembrane helix</keyword>
<dbReference type="PANTHER" id="PTHR30540">
    <property type="entry name" value="OSMOTIC STRESS POTASSIUM TRANSPORTER"/>
    <property type="match status" value="1"/>
</dbReference>
<dbReference type="InterPro" id="IPR003855">
    <property type="entry name" value="K+_transporter"/>
</dbReference>
<feature type="domain" description="K+ potassium transporter C-terminal" evidence="15">
    <location>
        <begin position="480"/>
        <end position="628"/>
    </location>
</feature>
<dbReference type="PANTHER" id="PTHR30540:SF79">
    <property type="entry name" value="LOW AFFINITY POTASSIUM TRANSPORT SYSTEM PROTEIN KUP"/>
    <property type="match status" value="1"/>
</dbReference>
<evidence type="ECO:0000256" key="6">
    <source>
        <dbReference type="ARBA" id="ARBA00022538"/>
    </source>
</evidence>
<protein>
    <recommendedName>
        <fullName evidence="13">Probable potassium transport system protein Kup</fullName>
    </recommendedName>
</protein>
<keyword evidence="3 13" id="KW-0813">Transport</keyword>
<evidence type="ECO:0000256" key="8">
    <source>
        <dbReference type="ARBA" id="ARBA00022847"/>
    </source>
</evidence>
<feature type="transmembrane region" description="Helical" evidence="13">
    <location>
        <begin position="429"/>
        <end position="447"/>
    </location>
</feature>
<reference evidence="16 17" key="1">
    <citation type="submission" date="2023-11" db="EMBL/GenBank/DDBJ databases">
        <authorList>
            <person name="Bao R."/>
        </authorList>
    </citation>
    <scope>NUCLEOTIDE SEQUENCE [LARGE SCALE GENOMIC DNA]</scope>
    <source>
        <strain evidence="16 17">PJ23</strain>
    </source>
</reference>
<keyword evidence="17" id="KW-1185">Reference proteome</keyword>
<gene>
    <name evidence="13" type="primary">kup</name>
    <name evidence="16" type="ORF">SCD90_03665</name>
</gene>
<organism evidence="16 17">
    <name type="scientific">Terrihabitans rhizophilus</name>
    <dbReference type="NCBI Taxonomy" id="3092662"/>
    <lineage>
        <taxon>Bacteria</taxon>
        <taxon>Pseudomonadati</taxon>
        <taxon>Pseudomonadota</taxon>
        <taxon>Alphaproteobacteria</taxon>
        <taxon>Hyphomicrobiales</taxon>
        <taxon>Terrihabitans</taxon>
    </lineage>
</organism>
<dbReference type="InterPro" id="IPR053952">
    <property type="entry name" value="K_trans_C"/>
</dbReference>
<evidence type="ECO:0000256" key="10">
    <source>
        <dbReference type="ARBA" id="ARBA00022989"/>
    </source>
</evidence>
<dbReference type="EMBL" id="JAXAFJ010000002">
    <property type="protein sequence ID" value="MDX6805154.1"/>
    <property type="molecule type" value="Genomic_DNA"/>
</dbReference>
<feature type="domain" description="K+ potassium transporter integral membrane" evidence="14">
    <location>
        <begin position="21"/>
        <end position="469"/>
    </location>
</feature>